<keyword evidence="2" id="KW-1185">Reference proteome</keyword>
<reference evidence="1" key="1">
    <citation type="submission" date="2016-01" db="EMBL/GenBank/DDBJ databases">
        <authorList>
            <person name="Peeters C."/>
        </authorList>
    </citation>
    <scope>NUCLEOTIDE SEQUENCE [LARGE SCALE GENOMIC DNA]</scope>
    <source>
        <strain evidence="1">LMG 22940</strain>
    </source>
</reference>
<protein>
    <submittedName>
        <fullName evidence="1">Alpha/beta hydrolase</fullName>
    </submittedName>
</protein>
<name>A0A158JFW7_9BURK</name>
<accession>A0A158JFW7</accession>
<organism evidence="1 2">
    <name type="scientific">Caballeronia choica</name>
    <dbReference type="NCBI Taxonomy" id="326476"/>
    <lineage>
        <taxon>Bacteria</taxon>
        <taxon>Pseudomonadati</taxon>
        <taxon>Pseudomonadota</taxon>
        <taxon>Betaproteobacteria</taxon>
        <taxon>Burkholderiales</taxon>
        <taxon>Burkholderiaceae</taxon>
        <taxon>Caballeronia</taxon>
    </lineage>
</organism>
<proteinExistence type="predicted"/>
<dbReference type="Proteomes" id="UP000054770">
    <property type="component" value="Unassembled WGS sequence"/>
</dbReference>
<gene>
    <name evidence="1" type="ORF">AWB68_03792</name>
</gene>
<dbReference type="InterPro" id="IPR029058">
    <property type="entry name" value="AB_hydrolase_fold"/>
</dbReference>
<sequence length="205" mass="22267">MKTCRSGWPPRLVTVPGLHGSEGAHWQTWLERQYPKAARVVQDDWDAPHLDTWANAVRALLARERGPVVIAAHSFGCLATAHALSRGDIGADVDVVGVLFVAPASPEKFRFAGAFDAGRLDVPSILVASESDPWMPVEHARELARRFDSAFVNLGDAGHINTAAGFGPWPRAKYFVDTLTHLAAPLRFGDARDLPADSLELHAYG</sequence>
<evidence type="ECO:0000313" key="1">
    <source>
        <dbReference type="EMBL" id="SAL67359.1"/>
    </source>
</evidence>
<dbReference type="SUPFAM" id="SSF53474">
    <property type="entry name" value="alpha/beta-Hydrolases"/>
    <property type="match status" value="1"/>
</dbReference>
<dbReference type="EMBL" id="FCON02000040">
    <property type="protein sequence ID" value="SAL67359.1"/>
    <property type="molecule type" value="Genomic_DNA"/>
</dbReference>
<keyword evidence="1" id="KW-0378">Hydrolase</keyword>
<dbReference type="InterPro" id="IPR010662">
    <property type="entry name" value="RBBP9/YdeN"/>
</dbReference>
<dbReference type="GO" id="GO:0016787">
    <property type="term" value="F:hydrolase activity"/>
    <property type="evidence" value="ECO:0007669"/>
    <property type="project" value="UniProtKB-KW"/>
</dbReference>
<evidence type="ECO:0000313" key="2">
    <source>
        <dbReference type="Proteomes" id="UP000054770"/>
    </source>
</evidence>
<comment type="caution">
    <text evidence="1">The sequence shown here is derived from an EMBL/GenBank/DDBJ whole genome shotgun (WGS) entry which is preliminary data.</text>
</comment>
<dbReference type="RefSeq" id="WP_087645903.1">
    <property type="nucleotide sequence ID" value="NZ_FCON02000040.1"/>
</dbReference>
<dbReference type="OrthoDB" id="9804993at2"/>
<dbReference type="Pfam" id="PF06821">
    <property type="entry name" value="Ser_hydrolase"/>
    <property type="match status" value="1"/>
</dbReference>
<dbReference type="AlphaFoldDB" id="A0A158JFW7"/>
<dbReference type="Gene3D" id="3.40.50.1820">
    <property type="entry name" value="alpha/beta hydrolase"/>
    <property type="match status" value="1"/>
</dbReference>